<name>A0A6G0W853_9STRA</name>
<dbReference type="AlphaFoldDB" id="A0A6G0W853"/>
<evidence type="ECO:0000313" key="2">
    <source>
        <dbReference type="Proteomes" id="UP000481153"/>
    </source>
</evidence>
<dbReference type="SUPFAM" id="SSF53098">
    <property type="entry name" value="Ribonuclease H-like"/>
    <property type="match status" value="1"/>
</dbReference>
<gene>
    <name evidence="1" type="ORF">Ae201684_018288</name>
</gene>
<evidence type="ECO:0000313" key="1">
    <source>
        <dbReference type="EMBL" id="KAF0722689.1"/>
    </source>
</evidence>
<dbReference type="PANTHER" id="PTHR40866">
    <property type="entry name" value="BED-TYPE DOMAIN-CONTAINING PROTEIN"/>
    <property type="match status" value="1"/>
</dbReference>
<dbReference type="Proteomes" id="UP000481153">
    <property type="component" value="Unassembled WGS sequence"/>
</dbReference>
<reference evidence="1 2" key="1">
    <citation type="submission" date="2019-07" db="EMBL/GenBank/DDBJ databases">
        <title>Genomics analysis of Aphanomyces spp. identifies a new class of oomycete effector associated with host adaptation.</title>
        <authorList>
            <person name="Gaulin E."/>
        </authorList>
    </citation>
    <scope>NUCLEOTIDE SEQUENCE [LARGE SCALE GENOMIC DNA]</scope>
    <source>
        <strain evidence="1 2">ATCC 201684</strain>
    </source>
</reference>
<dbReference type="PANTHER" id="PTHR40866:SF1">
    <property type="entry name" value="BED-TYPE DOMAIN-CONTAINING PROTEIN"/>
    <property type="match status" value="1"/>
</dbReference>
<dbReference type="VEuPathDB" id="FungiDB:AeMF1_020740"/>
<sequence>MQIPTSILRNLYGKSWPNVAALVGDNCLTNAAFARKAGVYFVGCASHRFNLFMMDYISQYEETIGRVNTLMKKLRQLSLAAKLRRLANLLPKTRQQTRWSLTYEMSERFMTLRDFLMQLGESEVDALLPSVTESRDLDRLLLELRDMNAVTLELQRDDLTVADV</sequence>
<accession>A0A6G0W853</accession>
<protein>
    <submittedName>
        <fullName evidence="1">Uncharacterized protein</fullName>
    </submittedName>
</protein>
<keyword evidence="2" id="KW-1185">Reference proteome</keyword>
<comment type="caution">
    <text evidence="1">The sequence shown here is derived from an EMBL/GenBank/DDBJ whole genome shotgun (WGS) entry which is preliminary data.</text>
</comment>
<dbReference type="InterPro" id="IPR012337">
    <property type="entry name" value="RNaseH-like_sf"/>
</dbReference>
<proteinExistence type="predicted"/>
<organism evidence="1 2">
    <name type="scientific">Aphanomyces euteiches</name>
    <dbReference type="NCBI Taxonomy" id="100861"/>
    <lineage>
        <taxon>Eukaryota</taxon>
        <taxon>Sar</taxon>
        <taxon>Stramenopiles</taxon>
        <taxon>Oomycota</taxon>
        <taxon>Saprolegniomycetes</taxon>
        <taxon>Saprolegniales</taxon>
        <taxon>Verrucalvaceae</taxon>
        <taxon>Aphanomyces</taxon>
    </lineage>
</organism>
<dbReference type="EMBL" id="VJMJ01000327">
    <property type="protein sequence ID" value="KAF0722689.1"/>
    <property type="molecule type" value="Genomic_DNA"/>
</dbReference>